<evidence type="ECO:0008006" key="3">
    <source>
        <dbReference type="Google" id="ProtNLM"/>
    </source>
</evidence>
<gene>
    <name evidence="2" type="ORF">g.10820</name>
</gene>
<dbReference type="EMBL" id="GEDC01031779">
    <property type="protein sequence ID" value="JAS05519.1"/>
    <property type="molecule type" value="Transcribed_RNA"/>
</dbReference>
<reference evidence="2" key="1">
    <citation type="submission" date="2015-12" db="EMBL/GenBank/DDBJ databases">
        <title>De novo transcriptome assembly of four potential Pierce s Disease insect vectors from Arizona vineyards.</title>
        <authorList>
            <person name="Tassone E.E."/>
        </authorList>
    </citation>
    <scope>NUCLEOTIDE SEQUENCE</scope>
</reference>
<dbReference type="InterPro" id="IPR046345">
    <property type="entry name" value="TraB_PrgY-like"/>
</dbReference>
<feature type="compositionally biased region" description="Low complexity" evidence="1">
    <location>
        <begin position="1"/>
        <end position="21"/>
    </location>
</feature>
<proteinExistence type="predicted"/>
<feature type="non-terminal residue" evidence="2">
    <location>
        <position position="314"/>
    </location>
</feature>
<sequence>MSRNSINDDSTDSSTLNDESNYNSRELPPEGPELIGRPTEESIWPHPVMGLHISNDDLKEIEKTFPKTVTILDVPNDGKIYLIGTTHFSKVSQNEVAMVINKIIPQIVMLELCVGRRAILELNEEKLFEEAQNINARKLLVYFKQEGVLYGLMYSLFVLLSAKLTAKLGMAPGGEFRRAVQEAKRYNKMTVYLGDRPINITLSRALANLGFFRKLKLFLQLMKSVPDISSEDIERCKEKDVLDELMGEIAEEFPELQKVLVDERDMFMAYSLQRACQSQTFFPGNAYIPNRVVGVVGIGHVQGITKYFGKITEE</sequence>
<accession>A0A1B6BWX6</accession>
<dbReference type="AlphaFoldDB" id="A0A1B6BWX6"/>
<protein>
    <recommendedName>
        <fullName evidence="3">TraB domain-containing protein</fullName>
    </recommendedName>
</protein>
<dbReference type="InterPro" id="IPR002816">
    <property type="entry name" value="TraB/PrgY/GumN_fam"/>
</dbReference>
<name>A0A1B6BWX6_9HEMI</name>
<dbReference type="PANTHER" id="PTHR21530:SF7">
    <property type="entry name" value="TRAB DOMAIN-CONTAINING PROTEIN"/>
    <property type="match status" value="1"/>
</dbReference>
<evidence type="ECO:0000313" key="2">
    <source>
        <dbReference type="EMBL" id="JAS05519.1"/>
    </source>
</evidence>
<dbReference type="PANTHER" id="PTHR21530">
    <property type="entry name" value="PHEROMONE SHUTDOWN PROTEIN"/>
    <property type="match status" value="1"/>
</dbReference>
<organism evidence="2">
    <name type="scientific">Clastoptera arizonana</name>
    <name type="common">Arizona spittle bug</name>
    <dbReference type="NCBI Taxonomy" id="38151"/>
    <lineage>
        <taxon>Eukaryota</taxon>
        <taxon>Metazoa</taxon>
        <taxon>Ecdysozoa</taxon>
        <taxon>Arthropoda</taxon>
        <taxon>Hexapoda</taxon>
        <taxon>Insecta</taxon>
        <taxon>Pterygota</taxon>
        <taxon>Neoptera</taxon>
        <taxon>Paraneoptera</taxon>
        <taxon>Hemiptera</taxon>
        <taxon>Auchenorrhyncha</taxon>
        <taxon>Cercopoidea</taxon>
        <taxon>Clastopteridae</taxon>
        <taxon>Clastoptera</taxon>
    </lineage>
</organism>
<feature type="region of interest" description="Disordered" evidence="1">
    <location>
        <begin position="1"/>
        <end position="39"/>
    </location>
</feature>
<evidence type="ECO:0000256" key="1">
    <source>
        <dbReference type="SAM" id="MobiDB-lite"/>
    </source>
</evidence>
<dbReference type="CDD" id="cd14726">
    <property type="entry name" value="TraB_PrgY-like"/>
    <property type="match status" value="1"/>
</dbReference>
<dbReference type="Pfam" id="PF01963">
    <property type="entry name" value="TraB_PrgY_gumN"/>
    <property type="match status" value="1"/>
</dbReference>